<feature type="compositionally biased region" description="Low complexity" evidence="1">
    <location>
        <begin position="321"/>
        <end position="337"/>
    </location>
</feature>
<protein>
    <submittedName>
        <fullName evidence="2">Uncharacterized protein</fullName>
    </submittedName>
</protein>
<feature type="region of interest" description="Disordered" evidence="1">
    <location>
        <begin position="432"/>
        <end position="452"/>
    </location>
</feature>
<feature type="compositionally biased region" description="Polar residues" evidence="1">
    <location>
        <begin position="355"/>
        <end position="373"/>
    </location>
</feature>
<feature type="region of interest" description="Disordered" evidence="1">
    <location>
        <begin position="569"/>
        <end position="607"/>
    </location>
</feature>
<evidence type="ECO:0000256" key="1">
    <source>
        <dbReference type="SAM" id="MobiDB-lite"/>
    </source>
</evidence>
<reference evidence="2" key="1">
    <citation type="journal article" date="2014" name="Genome Biol. Evol.">
        <title>Pangenome evidence for extensive interdomain horizontal transfer affecting lineage core and shell genes in uncultured planktonic thaumarchaeota and euryarchaeota.</title>
        <authorList>
            <person name="Deschamps P."/>
            <person name="Zivanovic Y."/>
            <person name="Moreira D."/>
            <person name="Rodriguez-Valera F."/>
            <person name="Lopez-Garcia P."/>
        </authorList>
    </citation>
    <scope>NUCLEOTIDE SEQUENCE</scope>
</reference>
<feature type="compositionally biased region" description="Low complexity" evidence="1">
    <location>
        <begin position="400"/>
        <end position="409"/>
    </location>
</feature>
<name>A0A075GGS7_9EURY</name>
<feature type="region of interest" description="Disordered" evidence="1">
    <location>
        <begin position="492"/>
        <end position="521"/>
    </location>
</feature>
<sequence>MHSAGRNARLDEGESELFDNLSLVGVSGTYCGILSERQLTLEDYYGYGIRINLSNISTLRNINLARLPNGFLTLGTVGVWVGAAVLTPPVGWGIAATGLLSVIGYLTLKTPVLAIETNAGDKHLVTGTQSELLRLCMMVDRVMHGSTIEEAKAGLRELEEERARRFATFEPKALLGAPGSIATPGLDLFEAEPVATDFTRLSSASPSLTASPAAAAIASNAARMGAQTPNSMVQEAPEGGIFASLEVHEPPNYNIPPPVRAPAKPADNRSAYERAWGRPESPEWYHEKDEANSGENRMDEAFSDAMGSFDLFEEGGIFDTPPSSSSPQSPSYSQPESGFDFSLFDDDPIGDSSRAAGSTSMANSPTTNYSPPTSHAPARTAPSRPPSSSEMIRSARSRHATAATNTANSGWGLPTPNEVAVREECKPGLVKTAKAQSAWQGDIPKTRALSAPAVDPDRFEDEFPAVSKLANSMSNGRVRSAIGRPKKQNWLASLLSPSPPRRDYAEVYGDEDGSEHQGDARFRSSQLLRLRSDQDHQADVAVRARQMTSAPPPSSARDALDGVITRVSKGEEREPAILPESGELRFAQLRPTSQKGDGRLPGIRQLE</sequence>
<dbReference type="AlphaFoldDB" id="A0A075GGS7"/>
<organism evidence="2">
    <name type="scientific">uncultured marine group II/III euryarchaeote KM3_141_E04</name>
    <dbReference type="NCBI Taxonomy" id="1457878"/>
    <lineage>
        <taxon>Archaea</taxon>
        <taxon>Methanobacteriati</taxon>
        <taxon>Methanobacteriota</taxon>
        <taxon>environmental samples</taxon>
    </lineage>
</organism>
<accession>A0A075GGS7</accession>
<dbReference type="EMBL" id="KF900613">
    <property type="protein sequence ID" value="AIF01137.1"/>
    <property type="molecule type" value="Genomic_DNA"/>
</dbReference>
<evidence type="ECO:0000313" key="2">
    <source>
        <dbReference type="EMBL" id="AIF01137.1"/>
    </source>
</evidence>
<feature type="compositionally biased region" description="Low complexity" evidence="1">
    <location>
        <begin position="376"/>
        <end position="389"/>
    </location>
</feature>
<feature type="region of interest" description="Disordered" evidence="1">
    <location>
        <begin position="312"/>
        <end position="416"/>
    </location>
</feature>
<proteinExistence type="predicted"/>